<dbReference type="AlphaFoldDB" id="A0A1F6BTV1"/>
<evidence type="ECO:0000313" key="2">
    <source>
        <dbReference type="EMBL" id="OGG40258.1"/>
    </source>
</evidence>
<proteinExistence type="predicted"/>
<name>A0A1F6BTV1_9BACT</name>
<evidence type="ECO:0000256" key="1">
    <source>
        <dbReference type="SAM" id="MobiDB-lite"/>
    </source>
</evidence>
<protein>
    <submittedName>
        <fullName evidence="2">Uncharacterized protein</fullName>
    </submittedName>
</protein>
<reference evidence="2 3" key="1">
    <citation type="journal article" date="2016" name="Nat. Commun.">
        <title>Thousands of microbial genomes shed light on interconnected biogeochemical processes in an aquifer system.</title>
        <authorList>
            <person name="Anantharaman K."/>
            <person name="Brown C.T."/>
            <person name="Hug L.A."/>
            <person name="Sharon I."/>
            <person name="Castelle C.J."/>
            <person name="Probst A.J."/>
            <person name="Thomas B.C."/>
            <person name="Singh A."/>
            <person name="Wilkins M.J."/>
            <person name="Karaoz U."/>
            <person name="Brodie E.L."/>
            <person name="Williams K.H."/>
            <person name="Hubbard S.S."/>
            <person name="Banfield J.F."/>
        </authorList>
    </citation>
    <scope>NUCLEOTIDE SEQUENCE [LARGE SCALE GENOMIC DNA]</scope>
</reference>
<comment type="caution">
    <text evidence="2">The sequence shown here is derived from an EMBL/GenBank/DDBJ whole genome shotgun (WGS) entry which is preliminary data.</text>
</comment>
<dbReference type="Proteomes" id="UP000179014">
    <property type="component" value="Unassembled WGS sequence"/>
</dbReference>
<evidence type="ECO:0000313" key="3">
    <source>
        <dbReference type="Proteomes" id="UP000179014"/>
    </source>
</evidence>
<feature type="region of interest" description="Disordered" evidence="1">
    <location>
        <begin position="78"/>
        <end position="105"/>
    </location>
</feature>
<gene>
    <name evidence="2" type="ORF">A2118_03830</name>
</gene>
<dbReference type="STRING" id="1798474.A2118_03830"/>
<sequence length="105" mass="11743">MTGASLVSNPPAKGLVREWEGVKHTMGVFCICIPLQKILPPKTLRLLNFESALHNKEVREIPSAPYAALRAARENFSENETSFVQETQPISIRNEKSPARPAIFR</sequence>
<dbReference type="EMBL" id="MFKN01000035">
    <property type="protein sequence ID" value="OGG40258.1"/>
    <property type="molecule type" value="Genomic_DNA"/>
</dbReference>
<accession>A0A1F6BTV1</accession>
<feature type="compositionally biased region" description="Polar residues" evidence="1">
    <location>
        <begin position="78"/>
        <end position="91"/>
    </location>
</feature>
<organism evidence="2 3">
    <name type="scientific">Candidatus Kaiserbacteria bacterium GWA2_50_9</name>
    <dbReference type="NCBI Taxonomy" id="1798474"/>
    <lineage>
        <taxon>Bacteria</taxon>
        <taxon>Candidatus Kaiseribacteriota</taxon>
    </lineage>
</organism>